<sequence>MSPRWCGGIQGRPGGRSATESRCDSDMRVNRGDEQVKDLNKPSGTGSVLVEEMTEATVVKMSGEIDISVRSQAGAALKQVLDRSCPVVVDTSAVTFMDSTGALFLAQLRMLGSEDGICVRLAEQSVVVSNLLEMLGVDAMFCDNPRQPAAAGTGPGI</sequence>
<reference evidence="3 4" key="1">
    <citation type="submission" date="2018-11" db="EMBL/GenBank/DDBJ databases">
        <title>Sequencing the genomes of 1000 actinobacteria strains.</title>
        <authorList>
            <person name="Klenk H.-P."/>
        </authorList>
    </citation>
    <scope>NUCLEOTIDE SEQUENCE [LARGE SCALE GENOMIC DNA]</scope>
    <source>
        <strain evidence="3 4">DSM 15700</strain>
    </source>
</reference>
<dbReference type="InterPro" id="IPR036513">
    <property type="entry name" value="STAS_dom_sf"/>
</dbReference>
<feature type="region of interest" description="Disordered" evidence="1">
    <location>
        <begin position="1"/>
        <end position="34"/>
    </location>
</feature>
<evidence type="ECO:0000313" key="3">
    <source>
        <dbReference type="EMBL" id="RPF20761.1"/>
    </source>
</evidence>
<keyword evidence="4" id="KW-1185">Reference proteome</keyword>
<organism evidence="3 4">
    <name type="scientific">Myceligenerans xiligouense</name>
    <dbReference type="NCBI Taxonomy" id="253184"/>
    <lineage>
        <taxon>Bacteria</taxon>
        <taxon>Bacillati</taxon>
        <taxon>Actinomycetota</taxon>
        <taxon>Actinomycetes</taxon>
        <taxon>Micrococcales</taxon>
        <taxon>Promicromonosporaceae</taxon>
        <taxon>Myceligenerans</taxon>
    </lineage>
</organism>
<dbReference type="InterPro" id="IPR002645">
    <property type="entry name" value="STAS_dom"/>
</dbReference>
<protein>
    <submittedName>
        <fullName evidence="3">Anti-anti-sigma factor</fullName>
    </submittedName>
</protein>
<dbReference type="EMBL" id="RKQZ01000001">
    <property type="protein sequence ID" value="RPF20761.1"/>
    <property type="molecule type" value="Genomic_DNA"/>
</dbReference>
<evidence type="ECO:0000313" key="4">
    <source>
        <dbReference type="Proteomes" id="UP000280501"/>
    </source>
</evidence>
<proteinExistence type="predicted"/>
<dbReference type="PROSITE" id="PS50801">
    <property type="entry name" value="STAS"/>
    <property type="match status" value="1"/>
</dbReference>
<dbReference type="SUPFAM" id="SSF52091">
    <property type="entry name" value="SpoIIaa-like"/>
    <property type="match status" value="1"/>
</dbReference>
<comment type="caution">
    <text evidence="3">The sequence shown here is derived from an EMBL/GenBank/DDBJ whole genome shotgun (WGS) entry which is preliminary data.</text>
</comment>
<accession>A0A3N4ZLH2</accession>
<dbReference type="Pfam" id="PF01740">
    <property type="entry name" value="STAS"/>
    <property type="match status" value="1"/>
</dbReference>
<dbReference type="Proteomes" id="UP000280501">
    <property type="component" value="Unassembled WGS sequence"/>
</dbReference>
<dbReference type="AlphaFoldDB" id="A0A3N4ZLH2"/>
<gene>
    <name evidence="3" type="ORF">EDD34_1365</name>
</gene>
<dbReference type="CDD" id="cd07043">
    <property type="entry name" value="STAS_anti-anti-sigma_factors"/>
    <property type="match status" value="1"/>
</dbReference>
<feature type="compositionally biased region" description="Basic and acidic residues" evidence="1">
    <location>
        <begin position="19"/>
        <end position="34"/>
    </location>
</feature>
<dbReference type="Gene3D" id="3.30.750.24">
    <property type="entry name" value="STAS domain"/>
    <property type="match status" value="1"/>
</dbReference>
<evidence type="ECO:0000259" key="2">
    <source>
        <dbReference type="PROSITE" id="PS50801"/>
    </source>
</evidence>
<evidence type="ECO:0000256" key="1">
    <source>
        <dbReference type="SAM" id="MobiDB-lite"/>
    </source>
</evidence>
<name>A0A3N4ZLH2_9MICO</name>
<feature type="domain" description="STAS" evidence="2">
    <location>
        <begin position="46"/>
        <end position="157"/>
    </location>
</feature>